<gene>
    <name evidence="2" type="ORF">ABG768_003436</name>
</gene>
<evidence type="ECO:0000256" key="1">
    <source>
        <dbReference type="SAM" id="Coils"/>
    </source>
</evidence>
<feature type="coiled-coil region" evidence="1">
    <location>
        <begin position="14"/>
        <end position="70"/>
    </location>
</feature>
<keyword evidence="3" id="KW-1185">Reference proteome</keyword>
<comment type="caution">
    <text evidence="2">The sequence shown here is derived from an EMBL/GenBank/DDBJ whole genome shotgun (WGS) entry which is preliminary data.</text>
</comment>
<accession>A0AAW1ZY97</accession>
<sequence length="70" mass="8610">NNGERRERRLQSFLKEMTLEQEGMRKEMEEKKKKMIQCEREKEIEIQDLLRKVEEQKAELQRLSDETEKA</sequence>
<feature type="non-terminal residue" evidence="2">
    <location>
        <position position="1"/>
    </location>
</feature>
<organism evidence="2 3">
    <name type="scientific">Culter alburnus</name>
    <name type="common">Topmouth culter</name>
    <dbReference type="NCBI Taxonomy" id="194366"/>
    <lineage>
        <taxon>Eukaryota</taxon>
        <taxon>Metazoa</taxon>
        <taxon>Chordata</taxon>
        <taxon>Craniata</taxon>
        <taxon>Vertebrata</taxon>
        <taxon>Euteleostomi</taxon>
        <taxon>Actinopterygii</taxon>
        <taxon>Neopterygii</taxon>
        <taxon>Teleostei</taxon>
        <taxon>Ostariophysi</taxon>
        <taxon>Cypriniformes</taxon>
        <taxon>Xenocyprididae</taxon>
        <taxon>Xenocypridinae</taxon>
        <taxon>Culter</taxon>
    </lineage>
</organism>
<proteinExistence type="predicted"/>
<dbReference type="EMBL" id="JAWDJR010000011">
    <property type="protein sequence ID" value="KAK9966317.1"/>
    <property type="molecule type" value="Genomic_DNA"/>
</dbReference>
<evidence type="ECO:0000313" key="3">
    <source>
        <dbReference type="Proteomes" id="UP001479290"/>
    </source>
</evidence>
<protein>
    <submittedName>
        <fullName evidence="2">Uncharacterized protein</fullName>
    </submittedName>
</protein>
<evidence type="ECO:0000313" key="2">
    <source>
        <dbReference type="EMBL" id="KAK9966317.1"/>
    </source>
</evidence>
<dbReference type="AlphaFoldDB" id="A0AAW1ZY97"/>
<dbReference type="Proteomes" id="UP001479290">
    <property type="component" value="Unassembled WGS sequence"/>
</dbReference>
<name>A0AAW1ZY97_CULAL</name>
<keyword evidence="1" id="KW-0175">Coiled coil</keyword>
<reference evidence="2 3" key="1">
    <citation type="submission" date="2024-05" db="EMBL/GenBank/DDBJ databases">
        <title>A high-quality chromosomal-level genome assembly of Topmouth culter (Culter alburnus).</title>
        <authorList>
            <person name="Zhao H."/>
        </authorList>
    </citation>
    <scope>NUCLEOTIDE SEQUENCE [LARGE SCALE GENOMIC DNA]</scope>
    <source>
        <strain evidence="2">CATC2023</strain>
        <tissue evidence="2">Muscle</tissue>
    </source>
</reference>
<feature type="non-terminal residue" evidence="2">
    <location>
        <position position="70"/>
    </location>
</feature>